<dbReference type="GO" id="GO:0046872">
    <property type="term" value="F:metal ion binding"/>
    <property type="evidence" value="ECO:0007669"/>
    <property type="project" value="UniProtKB-KW"/>
</dbReference>
<feature type="domain" description="Fumarylacetoacetase-like C-terminal" evidence="4">
    <location>
        <begin position="72"/>
        <end position="276"/>
    </location>
</feature>
<organism evidence="5 6">
    <name type="scientific">Achromobacter xylosoxidans (strain A8)</name>
    <dbReference type="NCBI Taxonomy" id="762376"/>
    <lineage>
        <taxon>Bacteria</taxon>
        <taxon>Pseudomonadati</taxon>
        <taxon>Pseudomonadota</taxon>
        <taxon>Betaproteobacteria</taxon>
        <taxon>Burkholderiales</taxon>
        <taxon>Alcaligenaceae</taxon>
        <taxon>Achromobacter</taxon>
    </lineage>
</organism>
<dbReference type="KEGG" id="axy:AXYL_03921"/>
<dbReference type="eggNOG" id="COG0179">
    <property type="taxonomic scope" value="Bacteria"/>
</dbReference>
<evidence type="ECO:0000259" key="4">
    <source>
        <dbReference type="Pfam" id="PF01557"/>
    </source>
</evidence>
<evidence type="ECO:0000313" key="6">
    <source>
        <dbReference type="Proteomes" id="UP000006876"/>
    </source>
</evidence>
<evidence type="ECO:0000256" key="1">
    <source>
        <dbReference type="ARBA" id="ARBA00001946"/>
    </source>
</evidence>
<dbReference type="Pfam" id="PF01557">
    <property type="entry name" value="FAA_hydrolase"/>
    <property type="match status" value="1"/>
</dbReference>
<name>E3HRA7_ACHXA</name>
<dbReference type="RefSeq" id="WP_013394555.1">
    <property type="nucleotide sequence ID" value="NC_014640.1"/>
</dbReference>
<evidence type="ECO:0000256" key="2">
    <source>
        <dbReference type="ARBA" id="ARBA00010211"/>
    </source>
</evidence>
<dbReference type="InterPro" id="IPR051121">
    <property type="entry name" value="FAH"/>
</dbReference>
<reference evidence="5 6" key="1">
    <citation type="journal article" date="2011" name="J. Bacteriol.">
        <title>Complete genome sequence of the haloaromatic acid-degrading bacterium Achromobacter xylosoxidans A8.</title>
        <authorList>
            <person name="Strnad H."/>
            <person name="Ridl J."/>
            <person name="Paces J."/>
            <person name="Kolar M."/>
            <person name="Vlcek C."/>
            <person name="Paces V."/>
        </authorList>
    </citation>
    <scope>NUCLEOTIDE SEQUENCE [LARGE SCALE GENOMIC DNA]</scope>
    <source>
        <strain evidence="5 6">A8</strain>
    </source>
</reference>
<dbReference type="Proteomes" id="UP000006876">
    <property type="component" value="Chromosome"/>
</dbReference>
<comment type="cofactor">
    <cofactor evidence="1">
        <name>Mg(2+)</name>
        <dbReference type="ChEBI" id="CHEBI:18420"/>
    </cofactor>
</comment>
<evidence type="ECO:0000256" key="3">
    <source>
        <dbReference type="ARBA" id="ARBA00022723"/>
    </source>
</evidence>
<gene>
    <name evidence="5" type="ordered locus">AXYL_03921</name>
</gene>
<comment type="similarity">
    <text evidence="2">Belongs to the FAH family.</text>
</comment>
<dbReference type="SUPFAM" id="SSF56529">
    <property type="entry name" value="FAH"/>
    <property type="match status" value="1"/>
</dbReference>
<dbReference type="GO" id="GO:0044281">
    <property type="term" value="P:small molecule metabolic process"/>
    <property type="evidence" value="ECO:0007669"/>
    <property type="project" value="UniProtKB-ARBA"/>
</dbReference>
<evidence type="ECO:0000313" key="5">
    <source>
        <dbReference type="EMBL" id="ADP17241.1"/>
    </source>
</evidence>
<keyword evidence="5" id="KW-0378">Hydrolase</keyword>
<dbReference type="STRING" id="762376.AXYL_03921"/>
<sequence>MKLISFVQAGRSAWGVLRGTEVVALTQIWPDMVAALEAGVEQIARAAEAQDPAACLPLAGLRLLPPVVAPRKILCVGLNYGRHVAEAGRELPAHPSLFARFADSFVGHGDPVWKPQASDRFDYEAELAVVIGRGGRHIAAKDALAHVAGYTCMAENSVRDFQKHNAQVTPGKNFERSGALGPCLVTADEIGDPARLEVISRLNGEVMQHGQVSDLIFPIPELIAYISSFTRLSPGDVIATGTPEGVGSSRKPPRFMNVGDTLEVEIPGIGTLVNTVAEEPAADQQGDAHD</sequence>
<dbReference type="Gene3D" id="3.90.850.10">
    <property type="entry name" value="Fumarylacetoacetase-like, C-terminal domain"/>
    <property type="match status" value="1"/>
</dbReference>
<accession>E3HRA7</accession>
<dbReference type="InterPro" id="IPR036663">
    <property type="entry name" value="Fumarylacetoacetase_C_sf"/>
</dbReference>
<dbReference type="FunFam" id="3.90.850.10:FF:000008">
    <property type="entry name" value="FAA hydrolase family protein"/>
    <property type="match status" value="1"/>
</dbReference>
<protein>
    <submittedName>
        <fullName evidence="5">Fumarylacetoacetate (FAA) hydrolase family protein 7</fullName>
    </submittedName>
</protein>
<proteinExistence type="inferred from homology"/>
<dbReference type="GO" id="GO:0016787">
    <property type="term" value="F:hydrolase activity"/>
    <property type="evidence" value="ECO:0007669"/>
    <property type="project" value="UniProtKB-KW"/>
</dbReference>
<dbReference type="InterPro" id="IPR011234">
    <property type="entry name" value="Fumarylacetoacetase-like_C"/>
</dbReference>
<dbReference type="OrthoDB" id="9805307at2"/>
<dbReference type="PATRIC" id="fig|762376.5.peg.3934"/>
<dbReference type="AlphaFoldDB" id="E3HRA7"/>
<keyword evidence="3" id="KW-0479">Metal-binding</keyword>
<dbReference type="HOGENOM" id="CLU_028458_3_0_4"/>
<dbReference type="PANTHER" id="PTHR42796">
    <property type="entry name" value="FUMARYLACETOACETATE HYDROLASE DOMAIN-CONTAINING PROTEIN 2A-RELATED"/>
    <property type="match status" value="1"/>
</dbReference>
<dbReference type="EMBL" id="CP002287">
    <property type="protein sequence ID" value="ADP17241.1"/>
    <property type="molecule type" value="Genomic_DNA"/>
</dbReference>
<dbReference type="PANTHER" id="PTHR42796:SF4">
    <property type="entry name" value="FUMARYLACETOACETATE HYDROLASE DOMAIN-CONTAINING PROTEIN 2A"/>
    <property type="match status" value="1"/>
</dbReference>